<evidence type="ECO:0000313" key="10">
    <source>
        <dbReference type="EMBL" id="RZC63834.1"/>
    </source>
</evidence>
<dbReference type="InterPro" id="IPR002305">
    <property type="entry name" value="aa-tRNA-synth_Ic"/>
</dbReference>
<dbReference type="GO" id="GO:0005524">
    <property type="term" value="F:ATP binding"/>
    <property type="evidence" value="ECO:0007669"/>
    <property type="project" value="UniProtKB-KW"/>
</dbReference>
<dbReference type="PIRSF" id="PIRSF006588">
    <property type="entry name" value="TyrRS_arch_euk"/>
    <property type="match status" value="1"/>
</dbReference>
<evidence type="ECO:0000256" key="6">
    <source>
        <dbReference type="ARBA" id="ARBA00023146"/>
    </source>
</evidence>
<dbReference type="PANTHER" id="PTHR46264">
    <property type="entry name" value="TYROSINE-TRNA LIGASE"/>
    <property type="match status" value="1"/>
</dbReference>
<proteinExistence type="inferred from homology"/>
<dbReference type="EC" id="6.1.1.1" evidence="1"/>
<keyword evidence="6 9" id="KW-0030">Aminoacyl-tRNA synthetase</keyword>
<evidence type="ECO:0000256" key="4">
    <source>
        <dbReference type="ARBA" id="ARBA00022840"/>
    </source>
</evidence>
<keyword evidence="2 9" id="KW-0436">Ligase</keyword>
<dbReference type="GO" id="GO:0004831">
    <property type="term" value="F:tyrosine-tRNA ligase activity"/>
    <property type="evidence" value="ECO:0007669"/>
    <property type="project" value="UniProtKB-EC"/>
</dbReference>
<evidence type="ECO:0000256" key="3">
    <source>
        <dbReference type="ARBA" id="ARBA00022741"/>
    </source>
</evidence>
<comment type="similarity">
    <text evidence="9">Belongs to the class-I aminoacyl-tRNA synthetase family.</text>
</comment>
<dbReference type="STRING" id="3469.A0A4Y7JRW6"/>
<evidence type="ECO:0000256" key="9">
    <source>
        <dbReference type="RuleBase" id="RU363036"/>
    </source>
</evidence>
<comment type="catalytic activity">
    <reaction evidence="8">
        <text>tRNA(Tyr) + L-tyrosine + ATP = L-tyrosyl-tRNA(Tyr) + AMP + diphosphate + H(+)</text>
        <dbReference type="Rhea" id="RHEA:10220"/>
        <dbReference type="Rhea" id="RHEA-COMP:9706"/>
        <dbReference type="Rhea" id="RHEA-COMP:9707"/>
        <dbReference type="ChEBI" id="CHEBI:15378"/>
        <dbReference type="ChEBI" id="CHEBI:30616"/>
        <dbReference type="ChEBI" id="CHEBI:33019"/>
        <dbReference type="ChEBI" id="CHEBI:58315"/>
        <dbReference type="ChEBI" id="CHEBI:78442"/>
        <dbReference type="ChEBI" id="CHEBI:78536"/>
        <dbReference type="ChEBI" id="CHEBI:456215"/>
        <dbReference type="EC" id="6.1.1.1"/>
    </reaction>
</comment>
<dbReference type="EMBL" id="CM010719">
    <property type="protein sequence ID" value="RZC63834.1"/>
    <property type="molecule type" value="Genomic_DNA"/>
</dbReference>
<protein>
    <recommendedName>
        <fullName evidence="1">tyrosine--tRNA ligase</fullName>
        <ecNumber evidence="1">6.1.1.1</ecNumber>
    </recommendedName>
    <alternativeName>
        <fullName evidence="7">Tyrosyl-tRNA synthetase</fullName>
    </alternativeName>
</protein>
<dbReference type="OMA" id="FRYYNEV"/>
<name>A0A4Y7JRW6_PAPSO</name>
<dbReference type="AlphaFoldDB" id="A0A4Y7JRW6"/>
<evidence type="ECO:0000256" key="2">
    <source>
        <dbReference type="ARBA" id="ARBA00022598"/>
    </source>
</evidence>
<dbReference type="GO" id="GO:0006437">
    <property type="term" value="P:tyrosyl-tRNA aminoacylation"/>
    <property type="evidence" value="ECO:0007669"/>
    <property type="project" value="TreeGrafter"/>
</dbReference>
<keyword evidence="4 9" id="KW-0067">ATP-binding</keyword>
<keyword evidence="3 9" id="KW-0547">Nucleotide-binding</keyword>
<evidence type="ECO:0000256" key="5">
    <source>
        <dbReference type="ARBA" id="ARBA00022917"/>
    </source>
</evidence>
<dbReference type="GO" id="GO:0005737">
    <property type="term" value="C:cytoplasm"/>
    <property type="evidence" value="ECO:0007669"/>
    <property type="project" value="TreeGrafter"/>
</dbReference>
<dbReference type="FunFam" id="3.40.50.620:FF:000103">
    <property type="entry name" value="tyrosine--tRNA ligase 1, cytoplasmic"/>
    <property type="match status" value="1"/>
</dbReference>
<evidence type="ECO:0000256" key="8">
    <source>
        <dbReference type="ARBA" id="ARBA00048248"/>
    </source>
</evidence>
<evidence type="ECO:0000313" key="11">
    <source>
        <dbReference type="Proteomes" id="UP000316621"/>
    </source>
</evidence>
<dbReference type="InterPro" id="IPR050489">
    <property type="entry name" value="Tyr-tRNA_synthase"/>
</dbReference>
<gene>
    <name evidence="10" type="ORF">C5167_025587</name>
</gene>
<dbReference type="InterPro" id="IPR023617">
    <property type="entry name" value="Tyr-tRNA-ligase_arc/euk-type"/>
</dbReference>
<sequence>MEIWKVIGMKNLDKVEFVWSSDAINARGLEYWDLADIRQLGMDQRKVNMLARDYLTEIEKKNYKPIMLSQRTGKPVILSHRMLPGLRKGQEKMSKSDTSSAIFMEDDEDEVKEKINKAYCVEGTVEGNPCIEYIKHIIFPWFQEFEVERSEEHGGNKTFKNLEDLISDYQSKKLHPGDLKAALAKALNRILKPVRDHFDNDPEAKALLEKVKKYNVTK</sequence>
<accession>A0A4Y7JRW6</accession>
<evidence type="ECO:0000256" key="7">
    <source>
        <dbReference type="ARBA" id="ARBA00033323"/>
    </source>
</evidence>
<dbReference type="PANTHER" id="PTHR46264:SF4">
    <property type="entry name" value="TYROSINE--TRNA LIGASE, CYTOPLASMIC"/>
    <property type="match status" value="1"/>
</dbReference>
<dbReference type="SUPFAM" id="SSF52374">
    <property type="entry name" value="Nucleotidylyl transferase"/>
    <property type="match status" value="1"/>
</dbReference>
<dbReference type="Pfam" id="PF00579">
    <property type="entry name" value="tRNA-synt_1b"/>
    <property type="match status" value="1"/>
</dbReference>
<dbReference type="Proteomes" id="UP000316621">
    <property type="component" value="Chromosome 5"/>
</dbReference>
<dbReference type="Gene3D" id="3.40.50.620">
    <property type="entry name" value="HUPs"/>
    <property type="match status" value="1"/>
</dbReference>
<dbReference type="Gramene" id="RZC63834">
    <property type="protein sequence ID" value="RZC63834"/>
    <property type="gene ID" value="C5167_025587"/>
</dbReference>
<evidence type="ECO:0000256" key="1">
    <source>
        <dbReference type="ARBA" id="ARBA00013160"/>
    </source>
</evidence>
<reference evidence="10 11" key="1">
    <citation type="journal article" date="2018" name="Science">
        <title>The opium poppy genome and morphinan production.</title>
        <authorList>
            <person name="Guo L."/>
            <person name="Winzer T."/>
            <person name="Yang X."/>
            <person name="Li Y."/>
            <person name="Ning Z."/>
            <person name="He Z."/>
            <person name="Teodor R."/>
            <person name="Lu Y."/>
            <person name="Bowser T.A."/>
            <person name="Graham I.A."/>
            <person name="Ye K."/>
        </authorList>
    </citation>
    <scope>NUCLEOTIDE SEQUENCE [LARGE SCALE GENOMIC DNA]</scope>
    <source>
        <strain evidence="11">cv. HN1</strain>
        <tissue evidence="10">Leaves</tissue>
    </source>
</reference>
<keyword evidence="11" id="KW-1185">Reference proteome</keyword>
<keyword evidence="5 9" id="KW-0648">Protein biosynthesis</keyword>
<dbReference type="InterPro" id="IPR014729">
    <property type="entry name" value="Rossmann-like_a/b/a_fold"/>
</dbReference>
<organism evidence="10 11">
    <name type="scientific">Papaver somniferum</name>
    <name type="common">Opium poppy</name>
    <dbReference type="NCBI Taxonomy" id="3469"/>
    <lineage>
        <taxon>Eukaryota</taxon>
        <taxon>Viridiplantae</taxon>
        <taxon>Streptophyta</taxon>
        <taxon>Embryophyta</taxon>
        <taxon>Tracheophyta</taxon>
        <taxon>Spermatophyta</taxon>
        <taxon>Magnoliopsida</taxon>
        <taxon>Ranunculales</taxon>
        <taxon>Papaveraceae</taxon>
        <taxon>Papaveroideae</taxon>
        <taxon>Papaver</taxon>
    </lineage>
</organism>